<dbReference type="SUPFAM" id="SSF74853">
    <property type="entry name" value="Lamin A/C globular tail domain"/>
    <property type="match status" value="1"/>
</dbReference>
<feature type="transmembrane region" description="Helical" evidence="2">
    <location>
        <begin position="30"/>
        <end position="56"/>
    </location>
</feature>
<feature type="region of interest" description="Disordered" evidence="1">
    <location>
        <begin position="509"/>
        <end position="546"/>
    </location>
</feature>
<keyword evidence="2" id="KW-1133">Transmembrane helix</keyword>
<proteinExistence type="predicted"/>
<dbReference type="GO" id="GO:0005737">
    <property type="term" value="C:cytoplasm"/>
    <property type="evidence" value="ECO:0007669"/>
    <property type="project" value="TreeGrafter"/>
</dbReference>
<dbReference type="InterPro" id="IPR036415">
    <property type="entry name" value="Lamin_tail_dom_sf"/>
</dbReference>
<feature type="domain" description="LTD" evidence="3">
    <location>
        <begin position="339"/>
        <end position="466"/>
    </location>
</feature>
<organism evidence="4 5">
    <name type="scientific">Adineta steineri</name>
    <dbReference type="NCBI Taxonomy" id="433720"/>
    <lineage>
        <taxon>Eukaryota</taxon>
        <taxon>Metazoa</taxon>
        <taxon>Spiralia</taxon>
        <taxon>Gnathifera</taxon>
        <taxon>Rotifera</taxon>
        <taxon>Eurotatoria</taxon>
        <taxon>Bdelloidea</taxon>
        <taxon>Adinetida</taxon>
        <taxon>Adinetidae</taxon>
        <taxon>Adineta</taxon>
    </lineage>
</organism>
<reference evidence="4" key="1">
    <citation type="submission" date="2021-02" db="EMBL/GenBank/DDBJ databases">
        <authorList>
            <person name="Nowell W R."/>
        </authorList>
    </citation>
    <scope>NUCLEOTIDE SEQUENCE</scope>
</reference>
<keyword evidence="2" id="KW-0472">Membrane</keyword>
<dbReference type="PANTHER" id="PTHR47012:SF2">
    <property type="entry name" value="LTD DOMAIN-CONTAINING PROTEIN"/>
    <property type="match status" value="1"/>
</dbReference>
<feature type="compositionally biased region" description="Basic residues" evidence="1">
    <location>
        <begin position="124"/>
        <end position="134"/>
    </location>
</feature>
<dbReference type="AlphaFoldDB" id="A0A815NJR1"/>
<evidence type="ECO:0000256" key="2">
    <source>
        <dbReference type="SAM" id="Phobius"/>
    </source>
</evidence>
<evidence type="ECO:0000313" key="5">
    <source>
        <dbReference type="Proteomes" id="UP000663845"/>
    </source>
</evidence>
<accession>A0A815NJR1</accession>
<feature type="region of interest" description="Disordered" evidence="1">
    <location>
        <begin position="119"/>
        <end position="140"/>
    </location>
</feature>
<dbReference type="GO" id="GO:0005635">
    <property type="term" value="C:nuclear envelope"/>
    <property type="evidence" value="ECO:0007669"/>
    <property type="project" value="TreeGrafter"/>
</dbReference>
<evidence type="ECO:0000313" key="4">
    <source>
        <dbReference type="EMBL" id="CAF1430528.1"/>
    </source>
</evidence>
<feature type="region of interest" description="Disordered" evidence="1">
    <location>
        <begin position="561"/>
        <end position="593"/>
    </location>
</feature>
<dbReference type="PROSITE" id="PS51841">
    <property type="entry name" value="LTD"/>
    <property type="match status" value="1"/>
</dbReference>
<dbReference type="Pfam" id="PF00932">
    <property type="entry name" value="LTD"/>
    <property type="match status" value="1"/>
</dbReference>
<evidence type="ECO:0000256" key="1">
    <source>
        <dbReference type="SAM" id="MobiDB-lite"/>
    </source>
</evidence>
<feature type="compositionally biased region" description="Basic and acidic residues" evidence="1">
    <location>
        <begin position="240"/>
        <end position="269"/>
    </location>
</feature>
<gene>
    <name evidence="4" type="ORF">JYZ213_LOCUS39542</name>
</gene>
<feature type="compositionally biased region" description="Polar residues" evidence="1">
    <location>
        <begin position="577"/>
        <end position="593"/>
    </location>
</feature>
<dbReference type="EMBL" id="CAJNOG010001301">
    <property type="protein sequence ID" value="CAF1430528.1"/>
    <property type="molecule type" value="Genomic_DNA"/>
</dbReference>
<dbReference type="Gene3D" id="2.60.40.1260">
    <property type="entry name" value="Lamin Tail domain"/>
    <property type="match status" value="1"/>
</dbReference>
<name>A0A815NJR1_9BILA</name>
<dbReference type="InterPro" id="IPR001322">
    <property type="entry name" value="Lamin_tail_dom"/>
</dbReference>
<evidence type="ECO:0000259" key="3">
    <source>
        <dbReference type="PROSITE" id="PS51841"/>
    </source>
</evidence>
<feature type="compositionally biased region" description="Low complexity" evidence="1">
    <location>
        <begin position="564"/>
        <end position="576"/>
    </location>
</feature>
<dbReference type="InterPro" id="IPR042840">
    <property type="entry name" value="LMNTD1"/>
</dbReference>
<feature type="region of interest" description="Disordered" evidence="1">
    <location>
        <begin position="240"/>
        <end position="277"/>
    </location>
</feature>
<dbReference type="Proteomes" id="UP000663845">
    <property type="component" value="Unassembled WGS sequence"/>
</dbReference>
<feature type="compositionally biased region" description="Polar residues" evidence="1">
    <location>
        <begin position="509"/>
        <end position="519"/>
    </location>
</feature>
<sequence>MAMATELLFGYQYKYPRRRYIRWQWLSMDLCFWCCSYILLGIIASVIVISLIPLYLSDRQISRNTDCIISMTVSYGTNLKGGSSLTIANVNAIANTLRKAYSFDNLSIQSIQFVSSSTTTTTTNKRRRRRHWRQRRETENCKRQGRRNGVCLEVDRLYYNDQLVLFATIANEKIMVNENTIKRLVSFINNLEEKLTSVQSIHDKLQELMTIVSTTHENIVDELSNIKNVLNEITNDQQDKKKLDNYDEKPNQSKLFHDEKHSPINHENNDSSLNSSSLISENSSYSKKINPSSRLKLSKSVSFSLDKNILNQRLSREPKSEIFDEISVPIFPSSSDLLKHNQMEISPVVGKILTNIRIHEIEPKNGDYLRLLNISNSDQYDLSGHFLQQNTASKPLHRFRFPFNTIIQPGQTITIWCANSGKHITPQPPYVFVWKEQRTWETGPECLTILAKPNGQSIAWFRNSPSVNTDQSSSDILLLHSKSNPSFSDVSNTSLNSFRNSSRLSARQSRVSSFNSFGNNKPPFAHSPNSPIHPDHNGTNRNTSNDLRSQINQRVGLSHLYPRSKSSSYAGYSGSKQDLNLSQTEQKQTTMKT</sequence>
<protein>
    <recommendedName>
        <fullName evidence="3">LTD domain-containing protein</fullName>
    </recommendedName>
</protein>
<comment type="caution">
    <text evidence="4">The sequence shown here is derived from an EMBL/GenBank/DDBJ whole genome shotgun (WGS) entry which is preliminary data.</text>
</comment>
<keyword evidence="2" id="KW-0812">Transmembrane</keyword>
<dbReference type="PANTHER" id="PTHR47012">
    <property type="entry name" value="LAMIN TAIL DOMAIN-CONTAINING PROTEIN 1"/>
    <property type="match status" value="1"/>
</dbReference>